<accession>A0A9D1JYD8</accession>
<gene>
    <name evidence="1" type="ORF">IAA86_02705</name>
</gene>
<reference evidence="1" key="2">
    <citation type="journal article" date="2021" name="PeerJ">
        <title>Extensive microbial diversity within the chicken gut microbiome revealed by metagenomics and culture.</title>
        <authorList>
            <person name="Gilroy R."/>
            <person name="Ravi A."/>
            <person name="Getino M."/>
            <person name="Pursley I."/>
            <person name="Horton D.L."/>
            <person name="Alikhan N.F."/>
            <person name="Baker D."/>
            <person name="Gharbi K."/>
            <person name="Hall N."/>
            <person name="Watson M."/>
            <person name="Adriaenssens E.M."/>
            <person name="Foster-Nyarko E."/>
            <person name="Jarju S."/>
            <person name="Secka A."/>
            <person name="Antonio M."/>
            <person name="Oren A."/>
            <person name="Chaudhuri R.R."/>
            <person name="La Ragione R."/>
            <person name="Hildebrand F."/>
            <person name="Pallen M.J."/>
        </authorList>
    </citation>
    <scope>NUCLEOTIDE SEQUENCE</scope>
    <source>
        <strain evidence="1">CHK152-2871</strain>
    </source>
</reference>
<comment type="caution">
    <text evidence="1">The sequence shown here is derived from an EMBL/GenBank/DDBJ whole genome shotgun (WGS) entry which is preliminary data.</text>
</comment>
<dbReference type="AlphaFoldDB" id="A0A9D1JYD8"/>
<protein>
    <submittedName>
        <fullName evidence="1">Uncharacterized protein</fullName>
    </submittedName>
</protein>
<proteinExistence type="predicted"/>
<dbReference type="EMBL" id="DVJQ01000023">
    <property type="protein sequence ID" value="HIS73913.1"/>
    <property type="molecule type" value="Genomic_DNA"/>
</dbReference>
<name>A0A9D1JYD8_9BACT</name>
<organism evidence="1 2">
    <name type="scientific">Candidatus Galligastranaerophilus intestinavium</name>
    <dbReference type="NCBI Taxonomy" id="2840836"/>
    <lineage>
        <taxon>Bacteria</taxon>
        <taxon>Candidatus Galligastranaerophilus</taxon>
    </lineage>
</organism>
<evidence type="ECO:0000313" key="1">
    <source>
        <dbReference type="EMBL" id="HIS73913.1"/>
    </source>
</evidence>
<evidence type="ECO:0000313" key="2">
    <source>
        <dbReference type="Proteomes" id="UP000886865"/>
    </source>
</evidence>
<reference evidence="1" key="1">
    <citation type="submission" date="2020-10" db="EMBL/GenBank/DDBJ databases">
        <authorList>
            <person name="Gilroy R."/>
        </authorList>
    </citation>
    <scope>NUCLEOTIDE SEQUENCE</scope>
    <source>
        <strain evidence="1">CHK152-2871</strain>
    </source>
</reference>
<sequence length="82" mass="8971">MSIGAIGGFDFEKYKQPINYTSAVNPFSSGITGTQGRAEQPRFSGMQERELDPQMLAQKAQNFQNGLGGTNNPDDHKIFFAA</sequence>
<dbReference type="Proteomes" id="UP000886865">
    <property type="component" value="Unassembled WGS sequence"/>
</dbReference>